<feature type="domain" description="JAB" evidence="7">
    <location>
        <begin position="14"/>
        <end position="103"/>
    </location>
</feature>
<gene>
    <name evidence="8" type="ORF">AMYX_07880</name>
</gene>
<accession>A0A7I9VJ45</accession>
<keyword evidence="9" id="KW-1185">Reference proteome</keyword>
<evidence type="ECO:0000256" key="3">
    <source>
        <dbReference type="ARBA" id="ARBA00022801"/>
    </source>
</evidence>
<sequence>MSGAAFAIGDWVLRALERDLAARPPERGGALLGPPGRPLVTCYLADPDAASSPRSWAPSRALAARVREVERAEGLELKGLVHSHPPGLDAPSAQDALELAAGLRANGHLASYLAPIVSEGAPSAGARHELPLGASKLGFYAGWRAEGPARVAPVAARALPLLRDLERLQGELGGEAPEVFVTDLGAGPAPAGRLALPGLELVLVASEQYPHLPPVLLATCEGGPTEQLDLRWPLALPDGERLPAALREHLAPPGPYRRGFGPAGGPALTGDEERARRAGFTPRYQAGDPDARGAALAARLLARGEGLVSAELRGRCALVAGLGSVGSYLAEQLVRAGVGAVALVDPEAVEPENLSRTCYEAADVGAPKVEALARRLLRVAPALRCEARATAVEDLSPLELDALVGGADVVLAATDDPAAQRALDRFAYARGRPALFVGLYAGARGGEVIVTVPERTACYLCATRTRHQAERAAGAVARPVDYGTGRLQGEVALAADIQHVASAGVKLALSLLLPPGGPAALAGFAEEPVAAGASYLTLSTVPRYWFYPELFGEVPGQGAYQAVWLTPSRDPACPVCGDRAARVDPREVPLRAPSREAVLAALTSPAASGPAR</sequence>
<dbReference type="InterPro" id="IPR035985">
    <property type="entry name" value="Ubiquitin-activating_enz"/>
</dbReference>
<dbReference type="PANTHER" id="PTHR43267:SF1">
    <property type="entry name" value="TRNA THREONYLCARBAMOYLADENOSINE DEHYDRATASE"/>
    <property type="match status" value="1"/>
</dbReference>
<evidence type="ECO:0000256" key="1">
    <source>
        <dbReference type="ARBA" id="ARBA00022670"/>
    </source>
</evidence>
<evidence type="ECO:0000313" key="9">
    <source>
        <dbReference type="Proteomes" id="UP000503640"/>
    </source>
</evidence>
<dbReference type="GO" id="GO:0046872">
    <property type="term" value="F:metal ion binding"/>
    <property type="evidence" value="ECO:0007669"/>
    <property type="project" value="UniProtKB-KW"/>
</dbReference>
<evidence type="ECO:0000256" key="5">
    <source>
        <dbReference type="ARBA" id="ARBA00023049"/>
    </source>
</evidence>
<evidence type="ECO:0008006" key="10">
    <source>
        <dbReference type="Google" id="ProtNLM"/>
    </source>
</evidence>
<keyword evidence="5" id="KW-0482">Metalloprotease</keyword>
<dbReference type="SUPFAM" id="SSF69572">
    <property type="entry name" value="Activating enzymes of the ubiquitin-like proteins"/>
    <property type="match status" value="1"/>
</dbReference>
<dbReference type="PANTHER" id="PTHR43267">
    <property type="entry name" value="TRNA THREONYLCARBAMOYLADENOSINE DEHYDRATASE"/>
    <property type="match status" value="1"/>
</dbReference>
<reference evidence="9" key="1">
    <citation type="journal article" date="2020" name="Appl. Environ. Microbiol.">
        <title>Diazotrophic Anaeromyxobacter Isolates from Soils.</title>
        <authorList>
            <person name="Masuda Y."/>
            <person name="Yamanaka H."/>
            <person name="Xu Z.X."/>
            <person name="Shiratori Y."/>
            <person name="Aono T."/>
            <person name="Amachi S."/>
            <person name="Senoo K."/>
            <person name="Itoh H."/>
        </authorList>
    </citation>
    <scope>NUCLEOTIDE SEQUENCE [LARGE SCALE GENOMIC DNA]</scope>
    <source>
        <strain evidence="9">R267</strain>
    </source>
</reference>
<keyword evidence="2" id="KW-0479">Metal-binding</keyword>
<dbReference type="GO" id="GO:0061504">
    <property type="term" value="P:cyclic threonylcarbamoyladenosine biosynthetic process"/>
    <property type="evidence" value="ECO:0007669"/>
    <property type="project" value="TreeGrafter"/>
</dbReference>
<protein>
    <recommendedName>
        <fullName evidence="10">UBA/THIF-type NAD/FAD binding protein</fullName>
    </recommendedName>
</protein>
<dbReference type="EMBL" id="BJTG01000002">
    <property type="protein sequence ID" value="GEJ56047.1"/>
    <property type="molecule type" value="Genomic_DNA"/>
</dbReference>
<dbReference type="Pfam" id="PF00899">
    <property type="entry name" value="ThiF"/>
    <property type="match status" value="1"/>
</dbReference>
<dbReference type="InterPro" id="IPR045886">
    <property type="entry name" value="ThiF/MoeB/HesA"/>
</dbReference>
<organism evidence="8 9">
    <name type="scientific">Anaeromyxobacter diazotrophicus</name>
    <dbReference type="NCBI Taxonomy" id="2590199"/>
    <lineage>
        <taxon>Bacteria</taxon>
        <taxon>Pseudomonadati</taxon>
        <taxon>Myxococcota</taxon>
        <taxon>Myxococcia</taxon>
        <taxon>Myxococcales</taxon>
        <taxon>Cystobacterineae</taxon>
        <taxon>Anaeromyxobacteraceae</taxon>
        <taxon>Anaeromyxobacter</taxon>
    </lineage>
</organism>
<evidence type="ECO:0000313" key="8">
    <source>
        <dbReference type="EMBL" id="GEJ56047.1"/>
    </source>
</evidence>
<comment type="caution">
    <text evidence="8">The sequence shown here is derived from an EMBL/GenBank/DDBJ whole genome shotgun (WGS) entry which is preliminary data.</text>
</comment>
<dbReference type="InterPro" id="IPR000594">
    <property type="entry name" value="ThiF_NAD_FAD-bd"/>
</dbReference>
<evidence type="ECO:0000256" key="4">
    <source>
        <dbReference type="ARBA" id="ARBA00022833"/>
    </source>
</evidence>
<dbReference type="SUPFAM" id="SSF102712">
    <property type="entry name" value="JAB1/MPN domain"/>
    <property type="match status" value="1"/>
</dbReference>
<evidence type="ECO:0000259" key="6">
    <source>
        <dbReference type="Pfam" id="PF00899"/>
    </source>
</evidence>
<dbReference type="Pfam" id="PF14464">
    <property type="entry name" value="Prok-JAB"/>
    <property type="match status" value="1"/>
</dbReference>
<evidence type="ECO:0000259" key="7">
    <source>
        <dbReference type="Pfam" id="PF14464"/>
    </source>
</evidence>
<dbReference type="AlphaFoldDB" id="A0A7I9VJ45"/>
<evidence type="ECO:0000256" key="2">
    <source>
        <dbReference type="ARBA" id="ARBA00022723"/>
    </source>
</evidence>
<name>A0A7I9VJ45_9BACT</name>
<dbReference type="GO" id="GO:0061503">
    <property type="term" value="F:tRNA threonylcarbamoyladenosine dehydratase"/>
    <property type="evidence" value="ECO:0007669"/>
    <property type="project" value="TreeGrafter"/>
</dbReference>
<dbReference type="Gene3D" id="3.40.140.10">
    <property type="entry name" value="Cytidine Deaminase, domain 2"/>
    <property type="match status" value="1"/>
</dbReference>
<dbReference type="Proteomes" id="UP000503640">
    <property type="component" value="Unassembled WGS sequence"/>
</dbReference>
<proteinExistence type="predicted"/>
<dbReference type="Gene3D" id="3.40.50.720">
    <property type="entry name" value="NAD(P)-binding Rossmann-like Domain"/>
    <property type="match status" value="1"/>
</dbReference>
<dbReference type="GO" id="GO:0006508">
    <property type="term" value="P:proteolysis"/>
    <property type="evidence" value="ECO:0007669"/>
    <property type="project" value="UniProtKB-KW"/>
</dbReference>
<keyword evidence="1" id="KW-0645">Protease</keyword>
<dbReference type="RefSeq" id="WP_176063176.1">
    <property type="nucleotide sequence ID" value="NZ_BJTG01000002.1"/>
</dbReference>
<feature type="domain" description="THIF-type NAD/FAD binding fold" evidence="6">
    <location>
        <begin position="317"/>
        <end position="474"/>
    </location>
</feature>
<dbReference type="GO" id="GO:0008237">
    <property type="term" value="F:metallopeptidase activity"/>
    <property type="evidence" value="ECO:0007669"/>
    <property type="project" value="UniProtKB-KW"/>
</dbReference>
<dbReference type="InterPro" id="IPR028090">
    <property type="entry name" value="JAB_dom_prok"/>
</dbReference>
<keyword evidence="3" id="KW-0378">Hydrolase</keyword>
<keyword evidence="4" id="KW-0862">Zinc</keyword>
<dbReference type="GO" id="GO:0008641">
    <property type="term" value="F:ubiquitin-like modifier activating enzyme activity"/>
    <property type="evidence" value="ECO:0007669"/>
    <property type="project" value="InterPro"/>
</dbReference>